<dbReference type="SMART" id="SM01141">
    <property type="entry name" value="DRY_EERY"/>
    <property type="match status" value="1"/>
</dbReference>
<evidence type="ECO:0000313" key="10">
    <source>
        <dbReference type="Proteomes" id="UP001608902"/>
    </source>
</evidence>
<dbReference type="SMART" id="SM00648">
    <property type="entry name" value="SWAP"/>
    <property type="match status" value="2"/>
</dbReference>
<evidence type="ECO:0000256" key="6">
    <source>
        <dbReference type="ARBA" id="ARBA00023187"/>
    </source>
</evidence>
<dbReference type="Pfam" id="PF01805">
    <property type="entry name" value="Surp"/>
    <property type="match status" value="2"/>
</dbReference>
<keyword evidence="3" id="KW-0694">RNA-binding</keyword>
<accession>A0ABD6EBD7</accession>
<keyword evidence="1" id="KW-0507">mRNA processing</keyword>
<feature type="region of interest" description="Disordered" evidence="7">
    <location>
        <begin position="264"/>
        <end position="333"/>
    </location>
</feature>
<feature type="compositionally biased region" description="Low complexity" evidence="7">
    <location>
        <begin position="161"/>
        <end position="172"/>
    </location>
</feature>
<evidence type="ECO:0000256" key="5">
    <source>
        <dbReference type="ARBA" id="ARBA00023163"/>
    </source>
</evidence>
<evidence type="ECO:0000256" key="7">
    <source>
        <dbReference type="SAM" id="MobiDB-lite"/>
    </source>
</evidence>
<dbReference type="InterPro" id="IPR040397">
    <property type="entry name" value="SWAP"/>
</dbReference>
<feature type="compositionally biased region" description="Basic residues" evidence="7">
    <location>
        <begin position="266"/>
        <end position="277"/>
    </location>
</feature>
<feature type="compositionally biased region" description="Basic and acidic residues" evidence="7">
    <location>
        <begin position="146"/>
        <end position="155"/>
    </location>
</feature>
<feature type="compositionally biased region" description="Basic residues" evidence="7">
    <location>
        <begin position="889"/>
        <end position="927"/>
    </location>
</feature>
<dbReference type="SUPFAM" id="SSF109905">
    <property type="entry name" value="Surp module (SWAP domain)"/>
    <property type="match status" value="2"/>
</dbReference>
<dbReference type="Gene3D" id="1.10.10.790">
    <property type="entry name" value="Surp module"/>
    <property type="match status" value="2"/>
</dbReference>
<evidence type="ECO:0000313" key="9">
    <source>
        <dbReference type="EMBL" id="MFH4974726.1"/>
    </source>
</evidence>
<feature type="region of interest" description="Disordered" evidence="7">
    <location>
        <begin position="386"/>
        <end position="405"/>
    </location>
</feature>
<comment type="caution">
    <text evidence="9">The sequence shown here is derived from an EMBL/GenBank/DDBJ whole genome shotgun (WGS) entry which is preliminary data.</text>
</comment>
<dbReference type="Proteomes" id="UP001608902">
    <property type="component" value="Unassembled WGS sequence"/>
</dbReference>
<name>A0ABD6EBD7_9BILA</name>
<dbReference type="InterPro" id="IPR019147">
    <property type="entry name" value="SWAP_N_domain"/>
</dbReference>
<sequence>MDSLRGVRSMNDVSSLSRCSVTPHSQRQDGLSNNSEIEDLLVFGYASTIFGNSEKAEWIAEERHLISWPGDPNLLIDRYDCRLYLGDLSEFDRNDLLISDIGGRQEHFKQGCEEVCPTEALEEEMCEEERYRDLLVDIKRVEAAEEEDEKQKRAEIGFTYEENGNSGEPESSSSEEEVDEPYQPPEGIKLPLGMNLPDSMKLNAIIERTATFVVTQGAQMEIVIKAKQRDCSDQFGFLEFDHPLNPYYKYISKMIREKKYIPAPHVCKKRPKPKKLRRLQEEEQRRKKEIEEARSRAEEKNSSEGSDIDSDGEYLHPLLMGGLKTNDTSNRSHLIGPVTREEHMESCISSPPVQPKIDYNIEKANDMYSSLFKNLANIVQSHSAPALKTAENEESSKFSGSSTDEKYSEDNYVEWYESFYHEKPPTNSQPTVLPPPPNMSSMVNYAAEYVAKYGCEAEYHLARRTDIDVDFVRRTSPYYSYYQSRIRFYQWTQAVAAHAVTHAPFQGIDAALWEDQKLTGEEKAYSTGCTPTTTPPYEDKTQLENQTSLQMSDLSESKVEGQSRESSPTVHLNRRMRRRGLQEQTSGVNKCQPKEANEGGDRSLAQLSKVHSSPAFLSSSGSLLAKPLISESKRQLTGPISFSIAQQKNDDSIHLSASAVTLGAYDDEENDGDSKAIDVTADVVTNVNCLYIMVPPKLAIPPPPSAPVPLASGLLAMEGSIELQHERKRRARLFMEKILNEKRAAKLKAQNEEKLKEEEEARRKMEEETKKRENAELRRLRAAALSSSKYRKLKKQNEIQSSVDTATAFADNRSPPSLVDAPSTSCSLALTEGAEEGTTSTNPLKRDGLRRKEKNGREESEEEGEICSEKAKRRANRNKSALPDEESRRRLKKRRRHRSRSRSRSSESRRRHRRSSSSKRRRSRNRH</sequence>
<evidence type="ECO:0000256" key="2">
    <source>
        <dbReference type="ARBA" id="ARBA00022737"/>
    </source>
</evidence>
<feature type="region of interest" description="Disordered" evidence="7">
    <location>
        <begin position="547"/>
        <end position="601"/>
    </location>
</feature>
<keyword evidence="2" id="KW-0677">Repeat</keyword>
<reference evidence="9 10" key="1">
    <citation type="submission" date="2024-08" db="EMBL/GenBank/DDBJ databases">
        <title>Gnathostoma spinigerum genome.</title>
        <authorList>
            <person name="Gonzalez-Bertolin B."/>
            <person name="Monzon S."/>
            <person name="Zaballos A."/>
            <person name="Jimenez P."/>
            <person name="Dekumyoy P."/>
            <person name="Varona S."/>
            <person name="Cuesta I."/>
            <person name="Sumanam S."/>
            <person name="Adisakwattana P."/>
            <person name="Gasser R.B."/>
            <person name="Hernandez-Gonzalez A."/>
            <person name="Young N.D."/>
            <person name="Perteguer M.J."/>
        </authorList>
    </citation>
    <scope>NUCLEOTIDE SEQUENCE [LARGE SCALE GENOMIC DNA]</scope>
    <source>
        <strain evidence="9">AL3</strain>
        <tissue evidence="9">Liver</tissue>
    </source>
</reference>
<evidence type="ECO:0000259" key="8">
    <source>
        <dbReference type="PROSITE" id="PS50128"/>
    </source>
</evidence>
<organism evidence="9 10">
    <name type="scientific">Gnathostoma spinigerum</name>
    <dbReference type="NCBI Taxonomy" id="75299"/>
    <lineage>
        <taxon>Eukaryota</taxon>
        <taxon>Metazoa</taxon>
        <taxon>Ecdysozoa</taxon>
        <taxon>Nematoda</taxon>
        <taxon>Chromadorea</taxon>
        <taxon>Rhabditida</taxon>
        <taxon>Spirurina</taxon>
        <taxon>Gnathostomatomorpha</taxon>
        <taxon>Gnathostomatoidea</taxon>
        <taxon>Gnathostomatidae</taxon>
        <taxon>Gnathostoma</taxon>
    </lineage>
</organism>
<feature type="compositionally biased region" description="Basic and acidic residues" evidence="7">
    <location>
        <begin position="592"/>
        <end position="601"/>
    </location>
</feature>
<dbReference type="InterPro" id="IPR035967">
    <property type="entry name" value="SWAP/Surp_sf"/>
</dbReference>
<dbReference type="PROSITE" id="PS50128">
    <property type="entry name" value="SURP"/>
    <property type="match status" value="2"/>
</dbReference>
<dbReference type="GO" id="GO:0006397">
    <property type="term" value="P:mRNA processing"/>
    <property type="evidence" value="ECO:0007669"/>
    <property type="project" value="UniProtKB-KW"/>
</dbReference>
<feature type="region of interest" description="Disordered" evidence="7">
    <location>
        <begin position="146"/>
        <end position="191"/>
    </location>
</feature>
<dbReference type="PANTHER" id="PTHR13161:SF15">
    <property type="entry name" value="SPLICING FACTOR, SUPPRESSOR OF WHITE-APRICOT HOMOLOG"/>
    <property type="match status" value="1"/>
</dbReference>
<evidence type="ECO:0000256" key="1">
    <source>
        <dbReference type="ARBA" id="ARBA00022664"/>
    </source>
</evidence>
<feature type="compositionally biased region" description="Basic and acidic residues" evidence="7">
    <location>
        <begin position="278"/>
        <end position="302"/>
    </location>
</feature>
<dbReference type="GO" id="GO:0008380">
    <property type="term" value="P:RNA splicing"/>
    <property type="evidence" value="ECO:0007669"/>
    <property type="project" value="UniProtKB-KW"/>
</dbReference>
<dbReference type="GO" id="GO:0003723">
    <property type="term" value="F:RNA binding"/>
    <property type="evidence" value="ECO:0007669"/>
    <property type="project" value="UniProtKB-KW"/>
</dbReference>
<evidence type="ECO:0000256" key="3">
    <source>
        <dbReference type="ARBA" id="ARBA00022884"/>
    </source>
</evidence>
<protein>
    <recommendedName>
        <fullName evidence="8">SURP motif domain-containing protein</fullName>
    </recommendedName>
</protein>
<feature type="domain" description="SURP motif" evidence="8">
    <location>
        <begin position="205"/>
        <end position="248"/>
    </location>
</feature>
<keyword evidence="10" id="KW-1185">Reference proteome</keyword>
<keyword evidence="5" id="KW-0804">Transcription</keyword>
<dbReference type="Pfam" id="PF09750">
    <property type="entry name" value="DRY_EERY"/>
    <property type="match status" value="1"/>
</dbReference>
<dbReference type="EMBL" id="JBGFUD010000532">
    <property type="protein sequence ID" value="MFH4974726.1"/>
    <property type="molecule type" value="Genomic_DNA"/>
</dbReference>
<dbReference type="AlphaFoldDB" id="A0ABD6EBD7"/>
<keyword evidence="6" id="KW-0508">mRNA splicing</keyword>
<gene>
    <name evidence="9" type="ORF">AB6A40_001435</name>
</gene>
<dbReference type="InterPro" id="IPR000061">
    <property type="entry name" value="Surp"/>
</dbReference>
<feature type="domain" description="SURP motif" evidence="8">
    <location>
        <begin position="442"/>
        <end position="482"/>
    </location>
</feature>
<dbReference type="PANTHER" id="PTHR13161">
    <property type="entry name" value="SPLICING FACTOR SUPPRESSOR OF WHITE APRICOT"/>
    <property type="match status" value="1"/>
</dbReference>
<keyword evidence="4" id="KW-0805">Transcription regulation</keyword>
<evidence type="ECO:0000256" key="4">
    <source>
        <dbReference type="ARBA" id="ARBA00023015"/>
    </source>
</evidence>
<feature type="region of interest" description="Disordered" evidence="7">
    <location>
        <begin position="806"/>
        <end position="927"/>
    </location>
</feature>
<proteinExistence type="predicted"/>
<feature type="region of interest" description="Disordered" evidence="7">
    <location>
        <begin position="749"/>
        <end position="775"/>
    </location>
</feature>